<dbReference type="PANTHER" id="PTHR43205">
    <property type="entry name" value="PROSTAGLANDIN REDUCTASE"/>
    <property type="match status" value="1"/>
</dbReference>
<dbReference type="SUPFAM" id="SSF51735">
    <property type="entry name" value="NAD(P)-binding Rossmann-fold domains"/>
    <property type="match status" value="1"/>
</dbReference>
<feature type="domain" description="Enoyl reductase (ER)" evidence="2">
    <location>
        <begin position="18"/>
        <end position="341"/>
    </location>
</feature>
<dbReference type="CDD" id="cd05288">
    <property type="entry name" value="PGDH"/>
    <property type="match status" value="1"/>
</dbReference>
<name>A0AAU7B002_9ACTN</name>
<evidence type="ECO:0000256" key="1">
    <source>
        <dbReference type="ARBA" id="ARBA00023002"/>
    </source>
</evidence>
<dbReference type="RefSeq" id="WP_354698482.1">
    <property type="nucleotide sequence ID" value="NZ_CP114014.1"/>
</dbReference>
<dbReference type="FunFam" id="3.40.50.720:FF:000121">
    <property type="entry name" value="Prostaglandin reductase 2"/>
    <property type="match status" value="1"/>
</dbReference>
<reference evidence="3" key="1">
    <citation type="submission" date="2022-12" db="EMBL/GenBank/DDBJ databases">
        <title>Paraconexibacter alkalitolerans sp. nov. and Baekduia alba sp. nov., isolated from soil and emended description of the genera Paraconexibacter (Chun et al., 2020) and Baekduia (An et al., 2020).</title>
        <authorList>
            <person name="Vieira S."/>
            <person name="Huber K.J."/>
            <person name="Geppert A."/>
            <person name="Wolf J."/>
            <person name="Neumann-Schaal M."/>
            <person name="Muesken M."/>
            <person name="Overmann J."/>
        </authorList>
    </citation>
    <scope>NUCLEOTIDE SEQUENCE</scope>
    <source>
        <strain evidence="3">AEG42_29</strain>
    </source>
</reference>
<keyword evidence="1 3" id="KW-0560">Oxidoreductase</keyword>
<dbReference type="InterPro" id="IPR020843">
    <property type="entry name" value="ER"/>
</dbReference>
<dbReference type="Pfam" id="PF00107">
    <property type="entry name" value="ADH_zinc_N"/>
    <property type="match status" value="1"/>
</dbReference>
<dbReference type="InterPro" id="IPR045010">
    <property type="entry name" value="MDR_fam"/>
</dbReference>
<evidence type="ECO:0000259" key="2">
    <source>
        <dbReference type="SMART" id="SM00829"/>
    </source>
</evidence>
<evidence type="ECO:0000313" key="3">
    <source>
        <dbReference type="EMBL" id="XAY07283.1"/>
    </source>
</evidence>
<dbReference type="InterPro" id="IPR041694">
    <property type="entry name" value="ADH_N_2"/>
</dbReference>
<dbReference type="InterPro" id="IPR013149">
    <property type="entry name" value="ADH-like_C"/>
</dbReference>
<gene>
    <name evidence="3" type="primary">yfmJ_5</name>
    <name evidence="3" type="ORF">DSM112329_04164</name>
</gene>
<dbReference type="GO" id="GO:0016628">
    <property type="term" value="F:oxidoreductase activity, acting on the CH-CH group of donors, NAD or NADP as acceptor"/>
    <property type="evidence" value="ECO:0007669"/>
    <property type="project" value="InterPro"/>
</dbReference>
<proteinExistence type="predicted"/>
<protein>
    <submittedName>
        <fullName evidence="3">NADP-dependent oxidoreductase YfmJ</fullName>
        <ecNumber evidence="3">1.-.-.-</ecNumber>
    </submittedName>
</protein>
<dbReference type="PANTHER" id="PTHR43205:SF7">
    <property type="entry name" value="PROSTAGLANDIN REDUCTASE 1"/>
    <property type="match status" value="1"/>
</dbReference>
<dbReference type="Pfam" id="PF16884">
    <property type="entry name" value="ADH_N_2"/>
    <property type="match status" value="1"/>
</dbReference>
<dbReference type="SUPFAM" id="SSF50129">
    <property type="entry name" value="GroES-like"/>
    <property type="match status" value="1"/>
</dbReference>
<dbReference type="EC" id="1.-.-.-" evidence="3"/>
<dbReference type="Gene3D" id="3.40.50.720">
    <property type="entry name" value="NAD(P)-binding Rossmann-like Domain"/>
    <property type="match status" value="1"/>
</dbReference>
<organism evidence="3">
    <name type="scientific">Paraconexibacter sp. AEG42_29</name>
    <dbReference type="NCBI Taxonomy" id="2997339"/>
    <lineage>
        <taxon>Bacteria</taxon>
        <taxon>Bacillati</taxon>
        <taxon>Actinomycetota</taxon>
        <taxon>Thermoleophilia</taxon>
        <taxon>Solirubrobacterales</taxon>
        <taxon>Paraconexibacteraceae</taxon>
        <taxon>Paraconexibacter</taxon>
    </lineage>
</organism>
<sequence>MSIPASSNAFRLRRRPAGRVTDADLEQVTEAIPALGPGQALVRTLYLSLDPSNRIWMSEMRSYMDPVPLDAVMRGLGVGQVVASEREDFPVGSLVLGWTGFQEYAVMDDATDEGPYTLLPAPLPAPLSMFLGALGHTGITAYLGIEDIGKVAAGDTVVISAAAGAVGSIAGQLAKARGARTVGIAGGAAKCRHVVEGLGFDVCVDYKSGDFAQQLADAVPDGVDVNFENVGGTIMDEVLMHLNLGARVVLCGMISQYEASDGKSSWAGQLAIGQLIMRRATMTGYLVLDHVDRFPEAIEHLAGLLGDGRMHSDETVVDGFENALDCMNSLFDGTNTGKLLLRLGDPELPVPGGDA</sequence>
<dbReference type="AlphaFoldDB" id="A0AAU7B002"/>
<accession>A0AAU7B002</accession>
<dbReference type="KEGG" id="parq:DSM112329_04164"/>
<dbReference type="InterPro" id="IPR011032">
    <property type="entry name" value="GroES-like_sf"/>
</dbReference>
<dbReference type="EMBL" id="CP114014">
    <property type="protein sequence ID" value="XAY07283.1"/>
    <property type="molecule type" value="Genomic_DNA"/>
</dbReference>
<dbReference type="Gene3D" id="3.90.180.10">
    <property type="entry name" value="Medium-chain alcohol dehydrogenases, catalytic domain"/>
    <property type="match status" value="1"/>
</dbReference>
<dbReference type="SMART" id="SM00829">
    <property type="entry name" value="PKS_ER"/>
    <property type="match status" value="1"/>
</dbReference>
<dbReference type="InterPro" id="IPR036291">
    <property type="entry name" value="NAD(P)-bd_dom_sf"/>
</dbReference>